<sequence length="388" mass="41076">MSGIITIAHQRLRAALLTTAIALPALAMGTAHAGETISAGGDKSITVGLGVRSSFTSVDDGAPDGTSRSADFNLDSVRLYVSGQLTPMIKATFNTERDGNGRIEVLDGYAQFEPADGINLWVGRMLPPSDRANLDGPYYLNTWNYPGTVSQYPAKFAGRNDGATVWGKLLDKKLVYSVGAFEGHNRIAGASNQSDNLLYAGRVAYNFLDAEPDPAYYTSSTYYGSVDVLTLAFAGQFQKDGVGSLSHRGDYGAWNVDGLFEKKLEGIGVVTLEGAYYQYDTGGVADVPSSFGGAGATDNVGGLTQGKAYLVGGAFLFPAKVGWGQFQPTVRYQHFDADLTGISASQTDLGVNYIIDGHNARISAEYVITSTTGKSDGNAVVLGVQLQF</sequence>
<evidence type="ECO:0008006" key="4">
    <source>
        <dbReference type="Google" id="ProtNLM"/>
    </source>
</evidence>
<dbReference type="SUPFAM" id="SSF56935">
    <property type="entry name" value="Porins"/>
    <property type="match status" value="1"/>
</dbReference>
<organism evidence="2 3">
    <name type="scientific">Nitrospirillum iridis</name>
    <dbReference type="NCBI Taxonomy" id="765888"/>
    <lineage>
        <taxon>Bacteria</taxon>
        <taxon>Pseudomonadati</taxon>
        <taxon>Pseudomonadota</taxon>
        <taxon>Alphaproteobacteria</taxon>
        <taxon>Rhodospirillales</taxon>
        <taxon>Azospirillaceae</taxon>
        <taxon>Nitrospirillum</taxon>
    </lineage>
</organism>
<comment type="caution">
    <text evidence="2">The sequence shown here is derived from an EMBL/GenBank/DDBJ whole genome shotgun (WGS) entry which is preliminary data.</text>
</comment>
<dbReference type="RefSeq" id="WP_184800747.1">
    <property type="nucleotide sequence ID" value="NZ_JACIIZ010000006.1"/>
</dbReference>
<name>A0A7X0ECQ0_9PROT</name>
<dbReference type="InterPro" id="IPR023614">
    <property type="entry name" value="Porin_dom_sf"/>
</dbReference>
<evidence type="ECO:0000313" key="3">
    <source>
        <dbReference type="Proteomes" id="UP000539175"/>
    </source>
</evidence>
<protein>
    <recommendedName>
        <fullName evidence="4">Short chain amide porin</fullName>
    </recommendedName>
</protein>
<keyword evidence="3" id="KW-1185">Reference proteome</keyword>
<dbReference type="Gene3D" id="2.40.160.10">
    <property type="entry name" value="Porin"/>
    <property type="match status" value="1"/>
</dbReference>
<dbReference type="Proteomes" id="UP000539175">
    <property type="component" value="Unassembled WGS sequence"/>
</dbReference>
<evidence type="ECO:0000256" key="1">
    <source>
        <dbReference type="SAM" id="SignalP"/>
    </source>
</evidence>
<dbReference type="AlphaFoldDB" id="A0A7X0ECQ0"/>
<dbReference type="EMBL" id="JACIIZ010000006">
    <property type="protein sequence ID" value="MBB6251893.1"/>
    <property type="molecule type" value="Genomic_DNA"/>
</dbReference>
<dbReference type="Pfam" id="PF07396">
    <property type="entry name" value="Porin_O_P"/>
    <property type="match status" value="1"/>
</dbReference>
<feature type="chain" id="PRO_5030643014" description="Short chain amide porin" evidence="1">
    <location>
        <begin position="34"/>
        <end position="388"/>
    </location>
</feature>
<reference evidence="2 3" key="1">
    <citation type="submission" date="2020-08" db="EMBL/GenBank/DDBJ databases">
        <title>Genomic Encyclopedia of Type Strains, Phase IV (KMG-IV): sequencing the most valuable type-strain genomes for metagenomic binning, comparative biology and taxonomic classification.</title>
        <authorList>
            <person name="Goeker M."/>
        </authorList>
    </citation>
    <scope>NUCLEOTIDE SEQUENCE [LARGE SCALE GENOMIC DNA]</scope>
    <source>
        <strain evidence="2 3">DSM 22198</strain>
    </source>
</reference>
<proteinExistence type="predicted"/>
<keyword evidence="1" id="KW-0732">Signal</keyword>
<gene>
    <name evidence="2" type="ORF">FHS74_002453</name>
</gene>
<accession>A0A7X0ECQ0</accession>
<feature type="signal peptide" evidence="1">
    <location>
        <begin position="1"/>
        <end position="33"/>
    </location>
</feature>
<dbReference type="InterPro" id="IPR010870">
    <property type="entry name" value="Porin_O/P"/>
</dbReference>
<evidence type="ECO:0000313" key="2">
    <source>
        <dbReference type="EMBL" id="MBB6251893.1"/>
    </source>
</evidence>